<keyword evidence="3 6" id="KW-0812">Transmembrane</keyword>
<feature type="transmembrane region" description="Helical" evidence="7">
    <location>
        <begin position="251"/>
        <end position="278"/>
    </location>
</feature>
<dbReference type="PROSITE" id="PS50267">
    <property type="entry name" value="NA_NEUROTRAN_SYMP_3"/>
    <property type="match status" value="1"/>
</dbReference>
<evidence type="ECO:0000256" key="6">
    <source>
        <dbReference type="RuleBase" id="RU003732"/>
    </source>
</evidence>
<evidence type="ECO:0000256" key="5">
    <source>
        <dbReference type="ARBA" id="ARBA00023136"/>
    </source>
</evidence>
<comment type="subcellular location">
    <subcellularLocation>
        <location evidence="1">Membrane</location>
        <topology evidence="1">Multi-pass membrane protein</topology>
    </subcellularLocation>
</comment>
<dbReference type="NCBIfam" id="NF037979">
    <property type="entry name" value="Na_transp"/>
    <property type="match status" value="1"/>
</dbReference>
<evidence type="ECO:0000256" key="4">
    <source>
        <dbReference type="ARBA" id="ARBA00022989"/>
    </source>
</evidence>
<keyword evidence="4 7" id="KW-1133">Transmembrane helix</keyword>
<organism evidence="8 9">
    <name type="scientific">Alistipes hominis</name>
    <dbReference type="NCBI Taxonomy" id="2763015"/>
    <lineage>
        <taxon>Bacteria</taxon>
        <taxon>Pseudomonadati</taxon>
        <taxon>Bacteroidota</taxon>
        <taxon>Bacteroidia</taxon>
        <taxon>Bacteroidales</taxon>
        <taxon>Rikenellaceae</taxon>
        <taxon>Alistipes</taxon>
    </lineage>
</organism>
<dbReference type="PANTHER" id="PTHR42948:SF1">
    <property type="entry name" value="TRANSPORTER"/>
    <property type="match status" value="1"/>
</dbReference>
<name>A0ABR7CL63_9BACT</name>
<feature type="transmembrane region" description="Helical" evidence="7">
    <location>
        <begin position="145"/>
        <end position="163"/>
    </location>
</feature>
<dbReference type="PRINTS" id="PR00176">
    <property type="entry name" value="NANEUSMPORT"/>
</dbReference>
<keyword evidence="6" id="KW-0769">Symport</keyword>
<feature type="transmembrane region" description="Helical" evidence="7">
    <location>
        <begin position="219"/>
        <end position="239"/>
    </location>
</feature>
<gene>
    <name evidence="8" type="ORF">H8S08_02940</name>
</gene>
<keyword evidence="2 6" id="KW-0813">Transport</keyword>
<dbReference type="CDD" id="cd10336">
    <property type="entry name" value="SLC6sbd_Tyt1-Like"/>
    <property type="match status" value="1"/>
</dbReference>
<dbReference type="PANTHER" id="PTHR42948">
    <property type="entry name" value="TRANSPORTER"/>
    <property type="match status" value="1"/>
</dbReference>
<dbReference type="Proteomes" id="UP000636891">
    <property type="component" value="Unassembled WGS sequence"/>
</dbReference>
<evidence type="ECO:0000313" key="8">
    <source>
        <dbReference type="EMBL" id="MBC5615975.1"/>
    </source>
</evidence>
<comment type="caution">
    <text evidence="8">The sequence shown here is derived from an EMBL/GenBank/DDBJ whole genome shotgun (WGS) entry which is preliminary data.</text>
</comment>
<evidence type="ECO:0000256" key="2">
    <source>
        <dbReference type="ARBA" id="ARBA00022448"/>
    </source>
</evidence>
<dbReference type="InterPro" id="IPR000175">
    <property type="entry name" value="Na/ntran_symport"/>
</dbReference>
<evidence type="ECO:0000256" key="1">
    <source>
        <dbReference type="ARBA" id="ARBA00004141"/>
    </source>
</evidence>
<evidence type="ECO:0000256" key="3">
    <source>
        <dbReference type="ARBA" id="ARBA00022692"/>
    </source>
</evidence>
<reference evidence="8 9" key="1">
    <citation type="submission" date="2020-08" db="EMBL/GenBank/DDBJ databases">
        <title>Genome public.</title>
        <authorList>
            <person name="Liu C."/>
            <person name="Sun Q."/>
        </authorList>
    </citation>
    <scope>NUCLEOTIDE SEQUENCE [LARGE SCALE GENOMIC DNA]</scope>
    <source>
        <strain evidence="8 9">New-7</strain>
    </source>
</reference>
<evidence type="ECO:0000256" key="7">
    <source>
        <dbReference type="SAM" id="Phobius"/>
    </source>
</evidence>
<keyword evidence="9" id="KW-1185">Reference proteome</keyword>
<sequence>MAKRGSFGSRFGTVAAVGGSVIGLGNIWRFPYVAGENGGAAFILIYLATSFLISIPIMLSEFSIGRSTRRNPMRAFNKLAPGSKWKLVGYMGILTAFVILSFYCVIAGWAFEFLKESVFNQFNGRSADQIRDSFNGFVASGWKPVIWTFLFTVASAGIVLSGVEKGIERYTKILMPMLFVLLLGMAVNSLTLDGAQAGIEFLLKPDFSKITGTTVLQALGQSFFSMSLGMGAMITYGSYLRKNENMPRVGAMVAFSDITVAILSGLAIFPAVFSFGISPTSGPELVFLTLPNVFAQMTGGYIISVVFFFLLFVAAITSSISLLEVIVLYMTEELRLSRKRAIFYTASAITVTGSLCALSMMPGSKLSVAGMNLFDLCDQLSSNVLMPLGGLLIVLFTGWVFSPVKFRNEFTSNLQYGVKIFPLIRFLIKFVIPVVIAILFLNRIGLL</sequence>
<dbReference type="InterPro" id="IPR047218">
    <property type="entry name" value="YocR/YhdH-like"/>
</dbReference>
<dbReference type="EMBL" id="JACOOK010000001">
    <property type="protein sequence ID" value="MBC5615975.1"/>
    <property type="molecule type" value="Genomic_DNA"/>
</dbReference>
<dbReference type="PROSITE" id="PS00610">
    <property type="entry name" value="NA_NEUROTRAN_SYMP_1"/>
    <property type="match status" value="1"/>
</dbReference>
<feature type="transmembrane region" description="Helical" evidence="7">
    <location>
        <begin position="384"/>
        <end position="402"/>
    </location>
</feature>
<feature type="transmembrane region" description="Helical" evidence="7">
    <location>
        <begin position="7"/>
        <end position="28"/>
    </location>
</feature>
<protein>
    <recommendedName>
        <fullName evidence="6">Transporter</fullName>
    </recommendedName>
</protein>
<feature type="transmembrane region" description="Helical" evidence="7">
    <location>
        <begin position="40"/>
        <end position="64"/>
    </location>
</feature>
<feature type="transmembrane region" description="Helical" evidence="7">
    <location>
        <begin position="298"/>
        <end position="329"/>
    </location>
</feature>
<feature type="transmembrane region" description="Helical" evidence="7">
    <location>
        <begin position="85"/>
        <end position="111"/>
    </location>
</feature>
<dbReference type="InterPro" id="IPR037272">
    <property type="entry name" value="SNS_sf"/>
</dbReference>
<dbReference type="Pfam" id="PF00209">
    <property type="entry name" value="SNF"/>
    <property type="match status" value="2"/>
</dbReference>
<proteinExistence type="inferred from homology"/>
<feature type="transmembrane region" description="Helical" evidence="7">
    <location>
        <begin position="341"/>
        <end position="364"/>
    </location>
</feature>
<comment type="similarity">
    <text evidence="6">Belongs to the sodium:neurotransmitter symporter (SNF) (TC 2.A.22) family.</text>
</comment>
<keyword evidence="5 7" id="KW-0472">Membrane</keyword>
<dbReference type="SUPFAM" id="SSF161070">
    <property type="entry name" value="SNF-like"/>
    <property type="match status" value="1"/>
</dbReference>
<dbReference type="RefSeq" id="WP_055202105.1">
    <property type="nucleotide sequence ID" value="NZ_JACOOK010000001.1"/>
</dbReference>
<accession>A0ABR7CL63</accession>
<feature type="transmembrane region" description="Helical" evidence="7">
    <location>
        <begin position="423"/>
        <end position="441"/>
    </location>
</feature>
<evidence type="ECO:0000313" key="9">
    <source>
        <dbReference type="Proteomes" id="UP000636891"/>
    </source>
</evidence>
<feature type="transmembrane region" description="Helical" evidence="7">
    <location>
        <begin position="175"/>
        <end position="199"/>
    </location>
</feature>